<dbReference type="AlphaFoldDB" id="A0A8X6GG98"/>
<proteinExistence type="predicted"/>
<protein>
    <submittedName>
        <fullName evidence="1">Uncharacterized protein</fullName>
    </submittedName>
</protein>
<reference evidence="1" key="1">
    <citation type="submission" date="2020-07" db="EMBL/GenBank/DDBJ databases">
        <title>Multicomponent nature underlies the extraordinary mechanical properties of spider dragline silk.</title>
        <authorList>
            <person name="Kono N."/>
            <person name="Nakamura H."/>
            <person name="Mori M."/>
            <person name="Yoshida Y."/>
            <person name="Ohtoshi R."/>
            <person name="Malay A.D."/>
            <person name="Moran D.A.P."/>
            <person name="Tomita M."/>
            <person name="Numata K."/>
            <person name="Arakawa K."/>
        </authorList>
    </citation>
    <scope>NUCLEOTIDE SEQUENCE</scope>
</reference>
<sequence>MDTPLLRRYCYRTSALFGEINWGHSYLRRSEKLTCHCGVLRARACQDRRRTPSAPKLLIFPHGTGVRAPGAARASSVPVTKPVWKQHTRPARGELQNTCTPRRVDLGLFLSFESSAY</sequence>
<evidence type="ECO:0000313" key="1">
    <source>
        <dbReference type="EMBL" id="GFQ81838.1"/>
    </source>
</evidence>
<keyword evidence="2" id="KW-1185">Reference proteome</keyword>
<organism evidence="1 2">
    <name type="scientific">Trichonephila clavata</name>
    <name type="common">Joro spider</name>
    <name type="synonym">Nephila clavata</name>
    <dbReference type="NCBI Taxonomy" id="2740835"/>
    <lineage>
        <taxon>Eukaryota</taxon>
        <taxon>Metazoa</taxon>
        <taxon>Ecdysozoa</taxon>
        <taxon>Arthropoda</taxon>
        <taxon>Chelicerata</taxon>
        <taxon>Arachnida</taxon>
        <taxon>Araneae</taxon>
        <taxon>Araneomorphae</taxon>
        <taxon>Entelegynae</taxon>
        <taxon>Araneoidea</taxon>
        <taxon>Nephilidae</taxon>
        <taxon>Trichonephila</taxon>
    </lineage>
</organism>
<accession>A0A8X6GG98</accession>
<name>A0A8X6GG98_TRICU</name>
<gene>
    <name evidence="1" type="ORF">TNCT_568411</name>
</gene>
<comment type="caution">
    <text evidence="1">The sequence shown here is derived from an EMBL/GenBank/DDBJ whole genome shotgun (WGS) entry which is preliminary data.</text>
</comment>
<evidence type="ECO:0000313" key="2">
    <source>
        <dbReference type="Proteomes" id="UP000887116"/>
    </source>
</evidence>
<dbReference type="EMBL" id="BMAO01022416">
    <property type="protein sequence ID" value="GFQ81838.1"/>
    <property type="molecule type" value="Genomic_DNA"/>
</dbReference>
<dbReference type="Proteomes" id="UP000887116">
    <property type="component" value="Unassembled WGS sequence"/>
</dbReference>